<evidence type="ECO:0000259" key="6">
    <source>
        <dbReference type="Pfam" id="PF23892"/>
    </source>
</evidence>
<dbReference type="InterPro" id="IPR056413">
    <property type="entry name" value="TPR_CcmH_CycH"/>
</dbReference>
<keyword evidence="3" id="KW-0201">Cytochrome c-type biogenesis</keyword>
<evidence type="ECO:0000256" key="2">
    <source>
        <dbReference type="ARBA" id="ARBA00022737"/>
    </source>
</evidence>
<dbReference type="PANTHER" id="PTHR47870:SF4">
    <property type="entry name" value="CYTOCHROME C-TYPE BIOGENESIS PROTEIN CYCH"/>
    <property type="match status" value="1"/>
</dbReference>
<organism evidence="8 9">
    <name type="scientific">Tahibacter aquaticus</name>
    <dbReference type="NCBI Taxonomy" id="520092"/>
    <lineage>
        <taxon>Bacteria</taxon>
        <taxon>Pseudomonadati</taxon>
        <taxon>Pseudomonadota</taxon>
        <taxon>Gammaproteobacteria</taxon>
        <taxon>Lysobacterales</taxon>
        <taxon>Rhodanobacteraceae</taxon>
        <taxon>Tahibacter</taxon>
    </lineage>
</organism>
<comment type="subcellular location">
    <subcellularLocation>
        <location evidence="1">Cell envelope</location>
    </subcellularLocation>
</comment>
<keyword evidence="5" id="KW-1133">Transmembrane helix</keyword>
<dbReference type="PANTHER" id="PTHR47870">
    <property type="entry name" value="CYTOCHROME C-TYPE BIOGENESIS PROTEIN CCMH"/>
    <property type="match status" value="1"/>
</dbReference>
<keyword evidence="5" id="KW-0472">Membrane</keyword>
<proteinExistence type="predicted"/>
<keyword evidence="5" id="KW-0812">Transmembrane</keyword>
<comment type="caution">
    <text evidence="8">The sequence shown here is derived from an EMBL/GenBank/DDBJ whole genome shotgun (WGS) entry which is preliminary data.</text>
</comment>
<dbReference type="InterPro" id="IPR011990">
    <property type="entry name" value="TPR-like_helical_dom_sf"/>
</dbReference>
<feature type="transmembrane region" description="Helical" evidence="5">
    <location>
        <begin position="6"/>
        <end position="25"/>
    </location>
</feature>
<dbReference type="AlphaFoldDB" id="A0A4R6YWL0"/>
<dbReference type="SUPFAM" id="SSF48452">
    <property type="entry name" value="TPR-like"/>
    <property type="match status" value="1"/>
</dbReference>
<name>A0A4R6YWL0_9GAMM</name>
<dbReference type="SMART" id="SM00028">
    <property type="entry name" value="TPR"/>
    <property type="match status" value="2"/>
</dbReference>
<dbReference type="Proteomes" id="UP000295293">
    <property type="component" value="Unassembled WGS sequence"/>
</dbReference>
<sequence>MNSTFVITSGVMVLAALGFVLLPLLRARSGGGGSAAASRRRALDDALSAGVISAEEHALKLAALEQSGPARADTAAPRTRGAFAGALLTLLLLPALAIGLYFKLGNVQAMDPVAQAAAPGTPGPDMDAAVQGLAAKLANNPDDVEGWMLLARAYKSMERFDDARDALKNAYDRAADNVDVKVDYAEALALAGQGRRIQGQARELLDAAIKADAKHQRALWLLGIAEYQQQNYTAAVDYWERLRSQLPSEADARGSLDTQIADARQRAGMPDGGAAAAASRAPAGGVAAAGQADAGAAAGDIRLTVQVSLDDKLRDKAPAGASVFVFARAANGPPMPLAVQRLTLADLPATVTLTEAMGMLPNMKLSQFPQVVIGARISASGNPKAQSGDLQALSAPLDVKSTAPVKLTIDQVVP</sequence>
<feature type="domain" description="Cytochrome c-type biogenesis protein H Ig-like" evidence="6">
    <location>
        <begin position="303"/>
        <end position="410"/>
    </location>
</feature>
<dbReference type="RefSeq" id="WP_133819114.1">
    <property type="nucleotide sequence ID" value="NZ_SNZH01000007.1"/>
</dbReference>
<evidence type="ECO:0000313" key="8">
    <source>
        <dbReference type="EMBL" id="TDR43208.1"/>
    </source>
</evidence>
<protein>
    <submittedName>
        <fullName evidence="8">Cytochrome c-type biogenesis protein CcmH</fullName>
    </submittedName>
</protein>
<evidence type="ECO:0000259" key="7">
    <source>
        <dbReference type="Pfam" id="PF23914"/>
    </source>
</evidence>
<dbReference type="NCBIfam" id="TIGR03142">
    <property type="entry name" value="cytochro_ccmI"/>
    <property type="match status" value="1"/>
</dbReference>
<reference evidence="8 9" key="1">
    <citation type="submission" date="2019-03" db="EMBL/GenBank/DDBJ databases">
        <title>Genomic Encyclopedia of Type Strains, Phase IV (KMG-IV): sequencing the most valuable type-strain genomes for metagenomic binning, comparative biology and taxonomic classification.</title>
        <authorList>
            <person name="Goeker M."/>
        </authorList>
    </citation>
    <scope>NUCLEOTIDE SEQUENCE [LARGE SCALE GENOMIC DNA]</scope>
    <source>
        <strain evidence="8 9">DSM 21667</strain>
    </source>
</reference>
<dbReference type="OrthoDB" id="9776053at2"/>
<keyword evidence="2" id="KW-0677">Repeat</keyword>
<evidence type="ECO:0000256" key="1">
    <source>
        <dbReference type="ARBA" id="ARBA00004196"/>
    </source>
</evidence>
<dbReference type="GO" id="GO:0005886">
    <property type="term" value="C:plasma membrane"/>
    <property type="evidence" value="ECO:0007669"/>
    <property type="project" value="TreeGrafter"/>
</dbReference>
<dbReference type="Pfam" id="PF23892">
    <property type="entry name" value="Ig_CycH"/>
    <property type="match status" value="1"/>
</dbReference>
<evidence type="ECO:0000256" key="5">
    <source>
        <dbReference type="SAM" id="Phobius"/>
    </source>
</evidence>
<evidence type="ECO:0000313" key="9">
    <source>
        <dbReference type="Proteomes" id="UP000295293"/>
    </source>
</evidence>
<feature type="transmembrane region" description="Helical" evidence="5">
    <location>
        <begin position="81"/>
        <end position="102"/>
    </location>
</feature>
<feature type="domain" description="Cytochrome c-type biogenesis protein H TPR" evidence="7">
    <location>
        <begin position="125"/>
        <end position="250"/>
    </location>
</feature>
<dbReference type="Pfam" id="PF23914">
    <property type="entry name" value="TPR_CcmH_CycH"/>
    <property type="match status" value="1"/>
</dbReference>
<dbReference type="InterPro" id="IPR056412">
    <property type="entry name" value="Ig_CycH"/>
</dbReference>
<dbReference type="Gene3D" id="1.25.40.10">
    <property type="entry name" value="Tetratricopeptide repeat domain"/>
    <property type="match status" value="1"/>
</dbReference>
<dbReference type="InterPro" id="IPR019734">
    <property type="entry name" value="TPR_rpt"/>
</dbReference>
<keyword evidence="9" id="KW-1185">Reference proteome</keyword>
<evidence type="ECO:0000256" key="3">
    <source>
        <dbReference type="ARBA" id="ARBA00022748"/>
    </source>
</evidence>
<accession>A0A4R6YWL0</accession>
<dbReference type="EMBL" id="SNZH01000007">
    <property type="protein sequence ID" value="TDR43208.1"/>
    <property type="molecule type" value="Genomic_DNA"/>
</dbReference>
<dbReference type="InterPro" id="IPR017560">
    <property type="entry name" value="Cyt_c_biogenesis_CcmI"/>
</dbReference>
<evidence type="ECO:0000256" key="4">
    <source>
        <dbReference type="ARBA" id="ARBA00022803"/>
    </source>
</evidence>
<dbReference type="InterPro" id="IPR051263">
    <property type="entry name" value="C-type_cytochrome_biogenesis"/>
</dbReference>
<gene>
    <name evidence="8" type="ORF">DFR29_107221</name>
</gene>
<keyword evidence="4" id="KW-0802">TPR repeat</keyword>
<dbReference type="GO" id="GO:0030313">
    <property type="term" value="C:cell envelope"/>
    <property type="evidence" value="ECO:0007669"/>
    <property type="project" value="UniProtKB-SubCell"/>
</dbReference>
<dbReference type="GO" id="GO:0017004">
    <property type="term" value="P:cytochrome complex assembly"/>
    <property type="evidence" value="ECO:0007669"/>
    <property type="project" value="UniProtKB-KW"/>
</dbReference>